<gene>
    <name evidence="1" type="ORF">LIER_37398</name>
</gene>
<protein>
    <submittedName>
        <fullName evidence="1">Uncharacterized protein</fullName>
    </submittedName>
</protein>
<dbReference type="AlphaFoldDB" id="A0AAV3PJZ6"/>
<dbReference type="Proteomes" id="UP001454036">
    <property type="component" value="Unassembled WGS sequence"/>
</dbReference>
<name>A0AAV3PJZ6_LITER</name>
<accession>A0AAV3PJZ6</accession>
<comment type="caution">
    <text evidence="1">The sequence shown here is derived from an EMBL/GenBank/DDBJ whole genome shotgun (WGS) entry which is preliminary data.</text>
</comment>
<reference evidence="1 2" key="1">
    <citation type="submission" date="2024-01" db="EMBL/GenBank/DDBJ databases">
        <title>The complete chloroplast genome sequence of Lithospermum erythrorhizon: insights into the phylogenetic relationship among Boraginaceae species and the maternal lineages of purple gromwells.</title>
        <authorList>
            <person name="Okada T."/>
            <person name="Watanabe K."/>
        </authorList>
    </citation>
    <scope>NUCLEOTIDE SEQUENCE [LARGE SCALE GENOMIC DNA]</scope>
</reference>
<dbReference type="EMBL" id="BAABME010017945">
    <property type="protein sequence ID" value="GAA0151990.1"/>
    <property type="molecule type" value="Genomic_DNA"/>
</dbReference>
<sequence length="107" mass="12374">MARCFCELHIHVEYTASEATWDMNVQGFVFPPRAHTYKLHNGYQGNMVESTKENSSVMKELSLLCPWDPSIACQFKSIPAECPTWLTHSHQLRLFVVKRRTLSKCQT</sequence>
<evidence type="ECO:0000313" key="2">
    <source>
        <dbReference type="Proteomes" id="UP001454036"/>
    </source>
</evidence>
<evidence type="ECO:0000313" key="1">
    <source>
        <dbReference type="EMBL" id="GAA0151990.1"/>
    </source>
</evidence>
<organism evidence="1 2">
    <name type="scientific">Lithospermum erythrorhizon</name>
    <name type="common">Purple gromwell</name>
    <name type="synonym">Lithospermum officinale var. erythrorhizon</name>
    <dbReference type="NCBI Taxonomy" id="34254"/>
    <lineage>
        <taxon>Eukaryota</taxon>
        <taxon>Viridiplantae</taxon>
        <taxon>Streptophyta</taxon>
        <taxon>Embryophyta</taxon>
        <taxon>Tracheophyta</taxon>
        <taxon>Spermatophyta</taxon>
        <taxon>Magnoliopsida</taxon>
        <taxon>eudicotyledons</taxon>
        <taxon>Gunneridae</taxon>
        <taxon>Pentapetalae</taxon>
        <taxon>asterids</taxon>
        <taxon>lamiids</taxon>
        <taxon>Boraginales</taxon>
        <taxon>Boraginaceae</taxon>
        <taxon>Boraginoideae</taxon>
        <taxon>Lithospermeae</taxon>
        <taxon>Lithospermum</taxon>
    </lineage>
</organism>
<keyword evidence="2" id="KW-1185">Reference proteome</keyword>
<proteinExistence type="predicted"/>